<keyword evidence="2" id="KW-1185">Reference proteome</keyword>
<evidence type="ECO:0000313" key="1">
    <source>
        <dbReference type="EMBL" id="GEK54208.1"/>
    </source>
</evidence>
<organism evidence="1 2">
    <name type="scientific">Pseudoalteromonas espejiana</name>
    <dbReference type="NCBI Taxonomy" id="28107"/>
    <lineage>
        <taxon>Bacteria</taxon>
        <taxon>Pseudomonadati</taxon>
        <taxon>Pseudomonadota</taxon>
        <taxon>Gammaproteobacteria</taxon>
        <taxon>Alteromonadales</taxon>
        <taxon>Pseudoalteromonadaceae</taxon>
        <taxon>Pseudoalteromonas</taxon>
    </lineage>
</organism>
<dbReference type="EMBL" id="BJUM01000008">
    <property type="protein sequence ID" value="GEK54208.1"/>
    <property type="molecule type" value="Genomic_DNA"/>
</dbReference>
<sequence>MSAAEKLNEEFELSDIPASELPDRKAVVTELFRVRREIALIEAEQLKALKERKTELENYLKATLEVGEKVAYVGVGAISMSEETQPSVTDWDALYEYIKDNDAFYLLQRKVNAAPFRELISMGDTLAGVKPVQVRKLSVRKN</sequence>
<comment type="caution">
    <text evidence="1">The sequence shown here is derived from an EMBL/GenBank/DDBJ whole genome shotgun (WGS) entry which is preliminary data.</text>
</comment>
<accession>A0A510XT54</accession>
<dbReference type="OrthoDB" id="6198614at2"/>
<dbReference type="RefSeq" id="WP_089347500.1">
    <property type="nucleotide sequence ID" value="NZ_BJUM01000008.1"/>
</dbReference>
<reference evidence="1 2" key="1">
    <citation type="submission" date="2019-07" db="EMBL/GenBank/DDBJ databases">
        <title>Whole genome shotgun sequence of Pseudoalteromonas espejiana NBRC 102222.</title>
        <authorList>
            <person name="Hosoyama A."/>
            <person name="Uohara A."/>
            <person name="Ohji S."/>
            <person name="Ichikawa N."/>
        </authorList>
    </citation>
    <scope>NUCLEOTIDE SEQUENCE [LARGE SCALE GENOMIC DNA]</scope>
    <source>
        <strain evidence="1 2">NBRC 102222</strain>
    </source>
</reference>
<name>A0A510XT54_9GAMM</name>
<evidence type="ECO:0000313" key="2">
    <source>
        <dbReference type="Proteomes" id="UP000321419"/>
    </source>
</evidence>
<dbReference type="AlphaFoldDB" id="A0A510XT54"/>
<protein>
    <submittedName>
        <fullName evidence="1">Uncharacterized protein</fullName>
    </submittedName>
</protein>
<gene>
    <name evidence="1" type="ORF">PES01_10530</name>
</gene>
<proteinExistence type="predicted"/>
<dbReference type="Proteomes" id="UP000321419">
    <property type="component" value="Unassembled WGS sequence"/>
</dbReference>